<evidence type="ECO:0000256" key="10">
    <source>
        <dbReference type="ARBA" id="ARBA00068570"/>
    </source>
</evidence>
<dbReference type="Proteomes" id="UP001366166">
    <property type="component" value="Chromosome"/>
</dbReference>
<keyword evidence="4 13" id="KW-0808">Transferase</keyword>
<dbReference type="HAMAP" id="MF_01864">
    <property type="entry name" value="tRNA_metthiotr_MiaB"/>
    <property type="match status" value="1"/>
</dbReference>
<dbReference type="FunFam" id="3.40.50.12160:FF:000003">
    <property type="entry name" value="CDK5 regulatory subunit-associated protein 1"/>
    <property type="match status" value="1"/>
</dbReference>
<evidence type="ECO:0000256" key="9">
    <source>
        <dbReference type="ARBA" id="ARBA00033765"/>
    </source>
</evidence>
<evidence type="ECO:0000256" key="3">
    <source>
        <dbReference type="ARBA" id="ARBA00022490"/>
    </source>
</evidence>
<keyword evidence="6 13" id="KW-0479">Metal-binding</keyword>
<evidence type="ECO:0000256" key="4">
    <source>
        <dbReference type="ARBA" id="ARBA00022679"/>
    </source>
</evidence>
<dbReference type="InterPro" id="IPR006463">
    <property type="entry name" value="MiaB_methiolase"/>
</dbReference>
<organism evidence="17 18">
    <name type="scientific">Desulfoferula mesophila</name>
    <dbReference type="NCBI Taxonomy" id="3058419"/>
    <lineage>
        <taxon>Bacteria</taxon>
        <taxon>Pseudomonadati</taxon>
        <taxon>Thermodesulfobacteriota</taxon>
        <taxon>Desulfarculia</taxon>
        <taxon>Desulfarculales</taxon>
        <taxon>Desulfarculaceae</taxon>
        <taxon>Desulfoferula</taxon>
    </lineage>
</organism>
<dbReference type="Pfam" id="PF00919">
    <property type="entry name" value="UPF0004"/>
    <property type="match status" value="1"/>
</dbReference>
<evidence type="ECO:0000256" key="2">
    <source>
        <dbReference type="ARBA" id="ARBA00022485"/>
    </source>
</evidence>
<evidence type="ECO:0000256" key="11">
    <source>
        <dbReference type="ARBA" id="ARBA00080698"/>
    </source>
</evidence>
<proteinExistence type="inferred from homology"/>
<evidence type="ECO:0000313" key="18">
    <source>
        <dbReference type="Proteomes" id="UP001366166"/>
    </source>
</evidence>
<dbReference type="GO" id="GO:0051539">
    <property type="term" value="F:4 iron, 4 sulfur cluster binding"/>
    <property type="evidence" value="ECO:0007669"/>
    <property type="project" value="UniProtKB-UniRule"/>
</dbReference>
<dbReference type="SFLD" id="SFLDS00029">
    <property type="entry name" value="Radical_SAM"/>
    <property type="match status" value="1"/>
</dbReference>
<protein>
    <recommendedName>
        <fullName evidence="10 13">tRNA-2-methylthio-N(6)-dimethylallyladenosine synthase</fullName>
        <ecNumber evidence="9 13">2.8.4.3</ecNumber>
    </recommendedName>
    <alternativeName>
        <fullName evidence="12 13">(Dimethylallyl)adenosine tRNA methylthiotransferase MiaB</fullName>
    </alternativeName>
    <alternativeName>
        <fullName evidence="11 13">tRNA-i(6)A37 methylthiotransferase</fullName>
    </alternativeName>
</protein>
<evidence type="ECO:0000256" key="12">
    <source>
        <dbReference type="ARBA" id="ARBA00081141"/>
    </source>
</evidence>
<feature type="domain" description="Radical SAM core" evidence="16">
    <location>
        <begin position="144"/>
        <end position="373"/>
    </location>
</feature>
<reference evidence="18" key="1">
    <citation type="journal article" date="2023" name="Arch. Microbiol.">
        <title>Desulfoferula mesophilus gen. nov. sp. nov., a mesophilic sulfate-reducing bacterium isolated from a brackish lake sediment.</title>
        <authorList>
            <person name="Watanabe T."/>
            <person name="Yabe T."/>
            <person name="Tsuji J.M."/>
            <person name="Fukui M."/>
        </authorList>
    </citation>
    <scope>NUCLEOTIDE SEQUENCE [LARGE SCALE GENOMIC DNA]</scope>
    <source>
        <strain evidence="18">12FAK</strain>
    </source>
</reference>
<dbReference type="InterPro" id="IPR005839">
    <property type="entry name" value="Methylthiotransferase"/>
</dbReference>
<evidence type="ECO:0000256" key="6">
    <source>
        <dbReference type="ARBA" id="ARBA00022723"/>
    </source>
</evidence>
<feature type="domain" description="TRAM" evidence="14">
    <location>
        <begin position="376"/>
        <end position="439"/>
    </location>
</feature>
<feature type="binding site" evidence="13">
    <location>
        <position position="85"/>
    </location>
    <ligand>
        <name>[4Fe-4S] cluster</name>
        <dbReference type="ChEBI" id="CHEBI:49883"/>
        <label>1</label>
    </ligand>
</feature>
<dbReference type="KEGG" id="dmp:FAK_33970"/>
<dbReference type="SUPFAM" id="SSF102114">
    <property type="entry name" value="Radical SAM enzymes"/>
    <property type="match status" value="1"/>
</dbReference>
<dbReference type="GO" id="GO:0035597">
    <property type="term" value="F:tRNA-2-methylthio-N(6)-dimethylallyladenosine(37) synthase activity"/>
    <property type="evidence" value="ECO:0007669"/>
    <property type="project" value="UniProtKB-EC"/>
</dbReference>
<feature type="binding site" evidence="13">
    <location>
        <position position="162"/>
    </location>
    <ligand>
        <name>[4Fe-4S] cluster</name>
        <dbReference type="ChEBI" id="CHEBI:49883"/>
        <label>2</label>
        <note>4Fe-4S-S-AdoMet</note>
    </ligand>
</feature>
<keyword evidence="8 13" id="KW-0411">Iron-sulfur</keyword>
<gene>
    <name evidence="13 17" type="primary">miaB</name>
    <name evidence="17" type="ORF">FAK_33970</name>
</gene>
<dbReference type="InterPro" id="IPR038135">
    <property type="entry name" value="Methylthiotransferase_N_sf"/>
</dbReference>
<keyword evidence="2 13" id="KW-0004">4Fe-4S</keyword>
<comment type="function">
    <text evidence="1 13">Catalyzes the methylthiolation of N6-(dimethylallyl)adenosine (i(6)A), leading to the formation of 2-methylthio-N6-(dimethylallyl)adenosine (ms(2)i(6)A) at position 37 in tRNAs that read codons beginning with uridine.</text>
</comment>
<dbReference type="InterPro" id="IPR007197">
    <property type="entry name" value="rSAM"/>
</dbReference>
<evidence type="ECO:0000256" key="5">
    <source>
        <dbReference type="ARBA" id="ARBA00022691"/>
    </source>
</evidence>
<dbReference type="Pfam" id="PF04055">
    <property type="entry name" value="Radical_SAM"/>
    <property type="match status" value="1"/>
</dbReference>
<dbReference type="Gene3D" id="3.80.30.20">
    <property type="entry name" value="tm_1862 like domain"/>
    <property type="match status" value="1"/>
</dbReference>
<dbReference type="Gene3D" id="3.40.50.12160">
    <property type="entry name" value="Methylthiotransferase, N-terminal domain"/>
    <property type="match status" value="1"/>
</dbReference>
<keyword evidence="13" id="KW-0819">tRNA processing</keyword>
<evidence type="ECO:0000259" key="16">
    <source>
        <dbReference type="PROSITE" id="PS51918"/>
    </source>
</evidence>
<dbReference type="GO" id="GO:0005829">
    <property type="term" value="C:cytosol"/>
    <property type="evidence" value="ECO:0007669"/>
    <property type="project" value="TreeGrafter"/>
</dbReference>
<dbReference type="AlphaFoldDB" id="A0AAU9ER59"/>
<comment type="subunit">
    <text evidence="13">Monomer.</text>
</comment>
<dbReference type="SFLD" id="SFLDF00273">
    <property type="entry name" value="(dimethylallyl)adenosine_tRNA"/>
    <property type="match status" value="1"/>
</dbReference>
<feature type="binding site" evidence="13">
    <location>
        <position position="51"/>
    </location>
    <ligand>
        <name>[4Fe-4S] cluster</name>
        <dbReference type="ChEBI" id="CHEBI:49883"/>
        <label>1</label>
    </ligand>
</feature>
<dbReference type="FunFam" id="3.80.30.20:FF:000001">
    <property type="entry name" value="tRNA-2-methylthio-N(6)-dimethylallyladenosine synthase 2"/>
    <property type="match status" value="1"/>
</dbReference>
<feature type="binding site" evidence="13">
    <location>
        <position position="158"/>
    </location>
    <ligand>
        <name>[4Fe-4S] cluster</name>
        <dbReference type="ChEBI" id="CHEBI:49883"/>
        <label>2</label>
        <note>4Fe-4S-S-AdoMet</note>
    </ligand>
</feature>
<dbReference type="InterPro" id="IPR020612">
    <property type="entry name" value="Methylthiotransferase_CS"/>
</dbReference>
<dbReference type="PROSITE" id="PS51918">
    <property type="entry name" value="RADICAL_SAM"/>
    <property type="match status" value="1"/>
</dbReference>
<feature type="domain" description="MTTase N-terminal" evidence="15">
    <location>
        <begin position="6"/>
        <end position="122"/>
    </location>
</feature>
<keyword evidence="3 13" id="KW-0963">Cytoplasm</keyword>
<evidence type="ECO:0000256" key="7">
    <source>
        <dbReference type="ARBA" id="ARBA00023004"/>
    </source>
</evidence>
<evidence type="ECO:0000259" key="15">
    <source>
        <dbReference type="PROSITE" id="PS51449"/>
    </source>
</evidence>
<dbReference type="PANTHER" id="PTHR43020:SF2">
    <property type="entry name" value="MITOCHONDRIAL TRNA METHYLTHIOTRANSFERASE CDK5RAP1"/>
    <property type="match status" value="1"/>
</dbReference>
<dbReference type="SMART" id="SM00729">
    <property type="entry name" value="Elp3"/>
    <property type="match status" value="1"/>
</dbReference>
<dbReference type="PANTHER" id="PTHR43020">
    <property type="entry name" value="CDK5 REGULATORY SUBUNIT-ASSOCIATED PROTEIN 1"/>
    <property type="match status" value="1"/>
</dbReference>
<dbReference type="PROSITE" id="PS01278">
    <property type="entry name" value="MTTASE_RADICAL"/>
    <property type="match status" value="1"/>
</dbReference>
<dbReference type="SFLD" id="SFLDG01061">
    <property type="entry name" value="methylthiotransferase"/>
    <property type="match status" value="1"/>
</dbReference>
<dbReference type="InterPro" id="IPR006638">
    <property type="entry name" value="Elp3/MiaA/NifB-like_rSAM"/>
</dbReference>
<dbReference type="GO" id="GO:0046872">
    <property type="term" value="F:metal ion binding"/>
    <property type="evidence" value="ECO:0007669"/>
    <property type="project" value="UniProtKB-KW"/>
</dbReference>
<comment type="subcellular location">
    <subcellularLocation>
        <location evidence="13">Cytoplasm</location>
    </subcellularLocation>
</comment>
<dbReference type="PROSITE" id="PS51449">
    <property type="entry name" value="MTTASE_N"/>
    <property type="match status" value="1"/>
</dbReference>
<dbReference type="InterPro" id="IPR023404">
    <property type="entry name" value="rSAM_horseshoe"/>
</dbReference>
<dbReference type="InterPro" id="IPR013848">
    <property type="entry name" value="Methylthiotransferase_N"/>
</dbReference>
<keyword evidence="18" id="KW-1185">Reference proteome</keyword>
<dbReference type="NCBIfam" id="TIGR01574">
    <property type="entry name" value="miaB-methiolase"/>
    <property type="match status" value="1"/>
</dbReference>
<comment type="similarity">
    <text evidence="13">Belongs to the methylthiotransferase family. MiaB subfamily.</text>
</comment>
<evidence type="ECO:0000313" key="17">
    <source>
        <dbReference type="EMBL" id="BEQ16331.1"/>
    </source>
</evidence>
<dbReference type="NCBIfam" id="TIGR00089">
    <property type="entry name" value="MiaB/RimO family radical SAM methylthiotransferase"/>
    <property type="match status" value="1"/>
</dbReference>
<dbReference type="EMBL" id="AP028679">
    <property type="protein sequence ID" value="BEQ16331.1"/>
    <property type="molecule type" value="Genomic_DNA"/>
</dbReference>
<evidence type="ECO:0000259" key="14">
    <source>
        <dbReference type="PROSITE" id="PS50926"/>
    </source>
</evidence>
<evidence type="ECO:0000256" key="8">
    <source>
        <dbReference type="ARBA" id="ARBA00023014"/>
    </source>
</evidence>
<name>A0AAU9ER59_9BACT</name>
<dbReference type="InterPro" id="IPR058240">
    <property type="entry name" value="rSAM_sf"/>
</dbReference>
<dbReference type="SFLD" id="SFLDG01082">
    <property type="entry name" value="B12-binding_domain_containing"/>
    <property type="match status" value="1"/>
</dbReference>
<sequence>MIETKKKVCLRTFGCQMNAYDSKRMAGMLAEMGYAQVAEPEAADLIVLNTCSVRRLAEEKVYSYVGELKRLKREKPWLLIGVGGCVAQQEGDKLLRRLPHLDFVFGPDALNRLPELVTQAAKGKRQALTKLGPPSAPAQIIVPAEPGLRAMVTVMTGCDNFCSYCVVPYVRGRERSRPAGEVLEEVAALVAAGAREITLLGQNVNSYRDPDGGLDFAGLLGRVNDVPELWRIRFTTSHPKDLSPSLIEAMAGLEKVMEQMHLPAQSGSNRMLKAMNRGYTRERYLEQVNLLRQKVPSVALGSDIIVGFPGETRQDFEESLSLLREVRYDFLYSFKYSDRPFTKAGRLENQLEEEVKSERLVELQALQREIGLAEHQAQAGKLEEVLVEGPARHGEGLMSGRTRAGRVVNFPGTPELAESLVMVRITEGRENSLAGELLPAPGAISA</sequence>
<keyword evidence="5 13" id="KW-0949">S-adenosyl-L-methionine</keyword>
<dbReference type="PROSITE" id="PS50926">
    <property type="entry name" value="TRAM"/>
    <property type="match status" value="1"/>
</dbReference>
<comment type="cofactor">
    <cofactor evidence="13">
        <name>[4Fe-4S] cluster</name>
        <dbReference type="ChEBI" id="CHEBI:49883"/>
    </cofactor>
    <text evidence="13">Binds 2 [4Fe-4S] clusters. One cluster is coordinated with 3 cysteines and an exchangeable S-adenosyl-L-methionine.</text>
</comment>
<evidence type="ECO:0000256" key="1">
    <source>
        <dbReference type="ARBA" id="ARBA00003234"/>
    </source>
</evidence>
<keyword evidence="7 13" id="KW-0408">Iron</keyword>
<dbReference type="InterPro" id="IPR002792">
    <property type="entry name" value="TRAM_dom"/>
</dbReference>
<feature type="binding site" evidence="13">
    <location>
        <position position="15"/>
    </location>
    <ligand>
        <name>[4Fe-4S] cluster</name>
        <dbReference type="ChEBI" id="CHEBI:49883"/>
        <label>1</label>
    </ligand>
</feature>
<evidence type="ECO:0000256" key="13">
    <source>
        <dbReference type="HAMAP-Rule" id="MF_01864"/>
    </source>
</evidence>
<dbReference type="EC" id="2.8.4.3" evidence="9 13"/>
<dbReference type="Pfam" id="PF01938">
    <property type="entry name" value="TRAM"/>
    <property type="match status" value="1"/>
</dbReference>
<comment type="catalytic activity">
    <reaction evidence="13">
        <text>N(6)-dimethylallyladenosine(37) in tRNA + (sulfur carrier)-SH + AH2 + 2 S-adenosyl-L-methionine = 2-methylsulfanyl-N(6)-dimethylallyladenosine(37) in tRNA + (sulfur carrier)-H + 5'-deoxyadenosine + L-methionine + A + S-adenosyl-L-homocysteine + 2 H(+)</text>
        <dbReference type="Rhea" id="RHEA:37067"/>
        <dbReference type="Rhea" id="RHEA-COMP:10375"/>
        <dbReference type="Rhea" id="RHEA-COMP:10376"/>
        <dbReference type="Rhea" id="RHEA-COMP:14737"/>
        <dbReference type="Rhea" id="RHEA-COMP:14739"/>
        <dbReference type="ChEBI" id="CHEBI:13193"/>
        <dbReference type="ChEBI" id="CHEBI:15378"/>
        <dbReference type="ChEBI" id="CHEBI:17319"/>
        <dbReference type="ChEBI" id="CHEBI:17499"/>
        <dbReference type="ChEBI" id="CHEBI:29917"/>
        <dbReference type="ChEBI" id="CHEBI:57844"/>
        <dbReference type="ChEBI" id="CHEBI:57856"/>
        <dbReference type="ChEBI" id="CHEBI:59789"/>
        <dbReference type="ChEBI" id="CHEBI:64428"/>
        <dbReference type="ChEBI" id="CHEBI:74415"/>
        <dbReference type="ChEBI" id="CHEBI:74417"/>
        <dbReference type="EC" id="2.8.4.3"/>
    </reaction>
</comment>
<feature type="binding site" evidence="13">
    <location>
        <position position="165"/>
    </location>
    <ligand>
        <name>[4Fe-4S] cluster</name>
        <dbReference type="ChEBI" id="CHEBI:49883"/>
        <label>2</label>
        <note>4Fe-4S-S-AdoMet</note>
    </ligand>
</feature>
<dbReference type="CDD" id="cd01335">
    <property type="entry name" value="Radical_SAM"/>
    <property type="match status" value="1"/>
</dbReference>
<accession>A0AAU9ER59</accession>